<keyword evidence="5 9" id="KW-1133">Transmembrane helix</keyword>
<dbReference type="InterPro" id="IPR020846">
    <property type="entry name" value="MFS_dom"/>
</dbReference>
<dbReference type="PROSITE" id="PS00216">
    <property type="entry name" value="SUGAR_TRANSPORT_1"/>
    <property type="match status" value="1"/>
</dbReference>
<evidence type="ECO:0000256" key="4">
    <source>
        <dbReference type="ARBA" id="ARBA00022692"/>
    </source>
</evidence>
<evidence type="ECO:0000256" key="7">
    <source>
        <dbReference type="ARBA" id="ARBA00049119"/>
    </source>
</evidence>
<feature type="transmembrane region" description="Helical" evidence="9">
    <location>
        <begin position="498"/>
        <end position="519"/>
    </location>
</feature>
<dbReference type="OrthoDB" id="6133115at2759"/>
<dbReference type="GO" id="GO:0005351">
    <property type="term" value="F:carbohydrate:proton symporter activity"/>
    <property type="evidence" value="ECO:0007669"/>
    <property type="project" value="TreeGrafter"/>
</dbReference>
<evidence type="ECO:0000259" key="10">
    <source>
        <dbReference type="PROSITE" id="PS50850"/>
    </source>
</evidence>
<evidence type="ECO:0000256" key="9">
    <source>
        <dbReference type="SAM" id="Phobius"/>
    </source>
</evidence>
<dbReference type="GeneID" id="63690606"/>
<evidence type="ECO:0000256" key="3">
    <source>
        <dbReference type="ARBA" id="ARBA00022448"/>
    </source>
</evidence>
<dbReference type="InterPro" id="IPR003663">
    <property type="entry name" value="Sugar/inositol_transpt"/>
</dbReference>
<comment type="subcellular location">
    <subcellularLocation>
        <location evidence="1">Membrane</location>
        <topology evidence="1">Multi-pass membrane protein</topology>
    </subcellularLocation>
</comment>
<dbReference type="InterPro" id="IPR005828">
    <property type="entry name" value="MFS_sugar_transport-like"/>
</dbReference>
<dbReference type="PROSITE" id="PS50850">
    <property type="entry name" value="MFS"/>
    <property type="match status" value="1"/>
</dbReference>
<feature type="transmembrane region" description="Helical" evidence="9">
    <location>
        <begin position="470"/>
        <end position="492"/>
    </location>
</feature>
<accession>M5FNG1</accession>
<evidence type="ECO:0000256" key="1">
    <source>
        <dbReference type="ARBA" id="ARBA00004141"/>
    </source>
</evidence>
<name>M5FNG1_DACPD</name>
<dbReference type="GO" id="GO:0016020">
    <property type="term" value="C:membrane"/>
    <property type="evidence" value="ECO:0007669"/>
    <property type="project" value="UniProtKB-SubCell"/>
</dbReference>
<gene>
    <name evidence="11" type="ORF">DACRYDRAFT_59186</name>
</gene>
<dbReference type="Proteomes" id="UP000030653">
    <property type="component" value="Unassembled WGS sequence"/>
</dbReference>
<keyword evidence="3 8" id="KW-0813">Transport</keyword>
<feature type="transmembrane region" description="Helical" evidence="9">
    <location>
        <begin position="395"/>
        <end position="415"/>
    </location>
</feature>
<dbReference type="SUPFAM" id="SSF103473">
    <property type="entry name" value="MFS general substrate transporter"/>
    <property type="match status" value="1"/>
</dbReference>
<keyword evidence="12" id="KW-1185">Reference proteome</keyword>
<dbReference type="InterPro" id="IPR005829">
    <property type="entry name" value="Sugar_transporter_CS"/>
</dbReference>
<dbReference type="InterPro" id="IPR036259">
    <property type="entry name" value="MFS_trans_sf"/>
</dbReference>
<feature type="transmembrane region" description="Helical" evidence="9">
    <location>
        <begin position="150"/>
        <end position="168"/>
    </location>
</feature>
<protein>
    <submittedName>
        <fullName evidence="11">MFS lactose permease</fullName>
    </submittedName>
</protein>
<dbReference type="PANTHER" id="PTHR48022:SF36">
    <property type="entry name" value="LACTOSE PERMEASE, PUTATIVE (AFU_ORTHOLOGUE AFUA_1G17310)-RELATED"/>
    <property type="match status" value="1"/>
</dbReference>
<feature type="transmembrane region" description="Helical" evidence="9">
    <location>
        <begin position="435"/>
        <end position="458"/>
    </location>
</feature>
<comment type="similarity">
    <text evidence="2 8">Belongs to the major facilitator superfamily. Sugar transporter (TC 2.A.1.1) family.</text>
</comment>
<evidence type="ECO:0000256" key="2">
    <source>
        <dbReference type="ARBA" id="ARBA00010992"/>
    </source>
</evidence>
<evidence type="ECO:0000256" key="8">
    <source>
        <dbReference type="RuleBase" id="RU003346"/>
    </source>
</evidence>
<feature type="transmembrane region" description="Helical" evidence="9">
    <location>
        <begin position="174"/>
        <end position="197"/>
    </location>
</feature>
<feature type="transmembrane region" description="Helical" evidence="9">
    <location>
        <begin position="115"/>
        <end position="138"/>
    </location>
</feature>
<dbReference type="AlphaFoldDB" id="M5FNG1"/>
<reference evidence="11 12" key="1">
    <citation type="journal article" date="2012" name="Science">
        <title>The Paleozoic origin of enzymatic lignin decomposition reconstructed from 31 fungal genomes.</title>
        <authorList>
            <person name="Floudas D."/>
            <person name="Binder M."/>
            <person name="Riley R."/>
            <person name="Barry K."/>
            <person name="Blanchette R.A."/>
            <person name="Henrissat B."/>
            <person name="Martinez A.T."/>
            <person name="Otillar R."/>
            <person name="Spatafora J.W."/>
            <person name="Yadav J.S."/>
            <person name="Aerts A."/>
            <person name="Benoit I."/>
            <person name="Boyd A."/>
            <person name="Carlson A."/>
            <person name="Copeland A."/>
            <person name="Coutinho P.M."/>
            <person name="de Vries R.P."/>
            <person name="Ferreira P."/>
            <person name="Findley K."/>
            <person name="Foster B."/>
            <person name="Gaskell J."/>
            <person name="Glotzer D."/>
            <person name="Gorecki P."/>
            <person name="Heitman J."/>
            <person name="Hesse C."/>
            <person name="Hori C."/>
            <person name="Igarashi K."/>
            <person name="Jurgens J.A."/>
            <person name="Kallen N."/>
            <person name="Kersten P."/>
            <person name="Kohler A."/>
            <person name="Kuees U."/>
            <person name="Kumar T.K.A."/>
            <person name="Kuo A."/>
            <person name="LaButti K."/>
            <person name="Larrondo L.F."/>
            <person name="Lindquist E."/>
            <person name="Ling A."/>
            <person name="Lombard V."/>
            <person name="Lucas S."/>
            <person name="Lundell T."/>
            <person name="Martin R."/>
            <person name="McLaughlin D.J."/>
            <person name="Morgenstern I."/>
            <person name="Morin E."/>
            <person name="Murat C."/>
            <person name="Nagy L.G."/>
            <person name="Nolan M."/>
            <person name="Ohm R.A."/>
            <person name="Patyshakuliyeva A."/>
            <person name="Rokas A."/>
            <person name="Ruiz-Duenas F.J."/>
            <person name="Sabat G."/>
            <person name="Salamov A."/>
            <person name="Samejima M."/>
            <person name="Schmutz J."/>
            <person name="Slot J.C."/>
            <person name="St John F."/>
            <person name="Stenlid J."/>
            <person name="Sun H."/>
            <person name="Sun S."/>
            <person name="Syed K."/>
            <person name="Tsang A."/>
            <person name="Wiebenga A."/>
            <person name="Young D."/>
            <person name="Pisabarro A."/>
            <person name="Eastwood D.C."/>
            <person name="Martin F."/>
            <person name="Cullen D."/>
            <person name="Grigoriev I.V."/>
            <person name="Hibbett D.S."/>
        </authorList>
    </citation>
    <scope>NUCLEOTIDE SEQUENCE [LARGE SCALE GENOMIC DNA]</scope>
    <source>
        <strain evidence="11 12">DJM-731 SS1</strain>
    </source>
</reference>
<dbReference type="RefSeq" id="XP_040624283.1">
    <property type="nucleotide sequence ID" value="XM_040775544.1"/>
</dbReference>
<dbReference type="Pfam" id="PF00083">
    <property type="entry name" value="Sugar_tr"/>
    <property type="match status" value="1"/>
</dbReference>
<feature type="transmembrane region" description="Helical" evidence="9">
    <location>
        <begin position="75"/>
        <end position="95"/>
    </location>
</feature>
<feature type="transmembrane region" description="Helical" evidence="9">
    <location>
        <begin position="362"/>
        <end position="383"/>
    </location>
</feature>
<dbReference type="OMA" id="RWRFLQV"/>
<dbReference type="EMBL" id="JH795877">
    <property type="protein sequence ID" value="EJT97385.1"/>
    <property type="molecule type" value="Genomic_DNA"/>
</dbReference>
<evidence type="ECO:0000256" key="5">
    <source>
        <dbReference type="ARBA" id="ARBA00022989"/>
    </source>
</evidence>
<keyword evidence="4 9" id="KW-0812">Transmembrane</keyword>
<comment type="catalytic activity">
    <reaction evidence="7">
        <text>myo-inositol(out) + H(+)(out) = myo-inositol(in) + H(+)(in)</text>
        <dbReference type="Rhea" id="RHEA:60364"/>
        <dbReference type="ChEBI" id="CHEBI:15378"/>
        <dbReference type="ChEBI" id="CHEBI:17268"/>
    </reaction>
</comment>
<feature type="transmembrane region" description="Helical" evidence="9">
    <location>
        <begin position="331"/>
        <end position="350"/>
    </location>
</feature>
<dbReference type="PANTHER" id="PTHR48022">
    <property type="entry name" value="PLASTIDIC GLUCOSE TRANSPORTER 4"/>
    <property type="match status" value="1"/>
</dbReference>
<keyword evidence="6 9" id="KW-0472">Membrane</keyword>
<evidence type="ECO:0000313" key="12">
    <source>
        <dbReference type="Proteomes" id="UP000030653"/>
    </source>
</evidence>
<dbReference type="NCBIfam" id="TIGR00879">
    <property type="entry name" value="SP"/>
    <property type="match status" value="1"/>
</dbReference>
<evidence type="ECO:0000313" key="11">
    <source>
        <dbReference type="EMBL" id="EJT97385.1"/>
    </source>
</evidence>
<evidence type="ECO:0000256" key="6">
    <source>
        <dbReference type="ARBA" id="ARBA00023136"/>
    </source>
</evidence>
<sequence length="562" mass="62038">MTTPTNGEKAALELSPPLDASLNEKQAVSAVDVLHLEHVYDNPIDANARVHPVRNAAYEAAVKQGRLNPWSKDSLILYFCCFISFLCSCANGYDSSLMTAINIMPYYQARFNGDVVGSGTALIFSMYTIGQLVSPWIAGPLADRLGRRGGMFIGGVGIIIGMIVIVSAEAKPQFLAGRFLLGFFVVIMATAAPSYCVEVCPPHWRGRMTGAYNCGWFGGSIPAAGITLGTAGINSDLSWRLPLIFQAVPSMVVICAVWFLPESPRWLLANGHEQKALDFLIRFHGNGDPKNPIVELEWTEFKENIKMDASDKRWWDYSELFNTPSARWRSFMVILMGTFGQFSGNGLGYFNTQIYAAVGYDSYMQFVLNLANSLVSAFGAICGVSLADRMPRRPVLIWGTLICAICLGINGALSWKWAHNATLGITDLSVGKGAVASYFLFGLVYGFTYSPLQALYPVECLQNTARAKGMSMYFVVVGIMLFINLYCTPIALQNISYNYVFIFVGWDTIESILWFFFCVETMGRTLEELEEIFSTPWPPRAGKKLYKIAERADGQVAIVDDA</sequence>
<organism evidence="11 12">
    <name type="scientific">Dacryopinax primogenitus (strain DJM 731)</name>
    <name type="common">Brown rot fungus</name>
    <dbReference type="NCBI Taxonomy" id="1858805"/>
    <lineage>
        <taxon>Eukaryota</taxon>
        <taxon>Fungi</taxon>
        <taxon>Dikarya</taxon>
        <taxon>Basidiomycota</taxon>
        <taxon>Agaricomycotina</taxon>
        <taxon>Dacrymycetes</taxon>
        <taxon>Dacrymycetales</taxon>
        <taxon>Dacrymycetaceae</taxon>
        <taxon>Dacryopinax</taxon>
    </lineage>
</organism>
<proteinExistence type="inferred from homology"/>
<dbReference type="HOGENOM" id="CLU_001265_30_13_1"/>
<dbReference type="FunFam" id="1.20.1250.20:FF:000134">
    <property type="entry name" value="MFS sugar transporter protein"/>
    <property type="match status" value="1"/>
</dbReference>
<dbReference type="Gene3D" id="1.20.1250.20">
    <property type="entry name" value="MFS general substrate transporter like domains"/>
    <property type="match status" value="1"/>
</dbReference>
<dbReference type="InterPro" id="IPR050360">
    <property type="entry name" value="MFS_Sugar_Transporters"/>
</dbReference>
<feature type="transmembrane region" description="Helical" evidence="9">
    <location>
        <begin position="209"/>
        <end position="233"/>
    </location>
</feature>
<feature type="domain" description="Major facilitator superfamily (MFS) profile" evidence="10">
    <location>
        <begin position="80"/>
        <end position="522"/>
    </location>
</feature>
<feature type="transmembrane region" description="Helical" evidence="9">
    <location>
        <begin position="239"/>
        <end position="260"/>
    </location>
</feature>